<dbReference type="InterPro" id="IPR027434">
    <property type="entry name" value="Homing_endonucl"/>
</dbReference>
<gene>
    <name evidence="1" type="ORF">A3F47_00135</name>
</gene>
<reference evidence="1 2" key="1">
    <citation type="journal article" date="2016" name="Nat. Commun.">
        <title>Thousands of microbial genomes shed light on interconnected biogeochemical processes in an aquifer system.</title>
        <authorList>
            <person name="Anantharaman K."/>
            <person name="Brown C.T."/>
            <person name="Hug L.A."/>
            <person name="Sharon I."/>
            <person name="Castelle C.J."/>
            <person name="Probst A.J."/>
            <person name="Thomas B.C."/>
            <person name="Singh A."/>
            <person name="Wilkins M.J."/>
            <person name="Karaoz U."/>
            <person name="Brodie E.L."/>
            <person name="Williams K.H."/>
            <person name="Hubbard S.S."/>
            <person name="Banfield J.F."/>
        </authorList>
    </citation>
    <scope>NUCLEOTIDE SEQUENCE [LARGE SCALE GENOMIC DNA]</scope>
</reference>
<evidence type="ECO:0000313" key="2">
    <source>
        <dbReference type="Proteomes" id="UP000179214"/>
    </source>
</evidence>
<sequence>MDNKVKKLKPVDAAYIAALIDGEGTVTLMRAHKDEYRQVHVSINNSDKKMLEWVLTTVGAGKILPKKVYSDKHTQTFTYRIVAQKAFPLLEQIFPYLHTYKKERAKLILKYADKLTVRNGKYSKELLKKKIEFIKRFFKLNPTKISRLLDFI</sequence>
<protein>
    <recommendedName>
        <fullName evidence="3">Homing endonuclease LAGLIDADG domain-containing protein</fullName>
    </recommendedName>
</protein>
<dbReference type="Gene3D" id="3.10.28.10">
    <property type="entry name" value="Homing endonucleases"/>
    <property type="match status" value="1"/>
</dbReference>
<dbReference type="EMBL" id="MHOV01000005">
    <property type="protein sequence ID" value="OGZ70681.1"/>
    <property type="molecule type" value="Genomic_DNA"/>
</dbReference>
<proteinExistence type="predicted"/>
<dbReference type="Proteomes" id="UP000179214">
    <property type="component" value="Unassembled WGS sequence"/>
</dbReference>
<organism evidence="1 2">
    <name type="scientific">Candidatus Staskawiczbacteria bacterium RIFCSPHIGHO2_12_FULL_38_11</name>
    <dbReference type="NCBI Taxonomy" id="1802209"/>
    <lineage>
        <taxon>Bacteria</taxon>
        <taxon>Candidatus Staskawicziibacteriota</taxon>
    </lineage>
</organism>
<dbReference type="AlphaFoldDB" id="A0A1G2I814"/>
<evidence type="ECO:0000313" key="1">
    <source>
        <dbReference type="EMBL" id="OGZ70681.1"/>
    </source>
</evidence>
<name>A0A1G2I814_9BACT</name>
<dbReference type="SUPFAM" id="SSF55608">
    <property type="entry name" value="Homing endonucleases"/>
    <property type="match status" value="1"/>
</dbReference>
<accession>A0A1G2I814</accession>
<comment type="caution">
    <text evidence="1">The sequence shown here is derived from an EMBL/GenBank/DDBJ whole genome shotgun (WGS) entry which is preliminary data.</text>
</comment>
<evidence type="ECO:0008006" key="3">
    <source>
        <dbReference type="Google" id="ProtNLM"/>
    </source>
</evidence>